<dbReference type="Pfam" id="PF04397">
    <property type="entry name" value="LytTR"/>
    <property type="match status" value="1"/>
</dbReference>
<evidence type="ECO:0000313" key="5">
    <source>
        <dbReference type="Proteomes" id="UP000236447"/>
    </source>
</evidence>
<keyword evidence="1" id="KW-0472">Membrane</keyword>
<feature type="transmembrane region" description="Helical" evidence="1">
    <location>
        <begin position="63"/>
        <end position="88"/>
    </location>
</feature>
<feature type="transmembrane region" description="Helical" evidence="1">
    <location>
        <begin position="33"/>
        <end position="51"/>
    </location>
</feature>
<feature type="domain" description="HTH LytTR-type" evidence="2">
    <location>
        <begin position="195"/>
        <end position="282"/>
    </location>
</feature>
<gene>
    <name evidence="3" type="ORF">PhaeoP66_00784</name>
    <name evidence="4" type="ORF">PhaeoP88_02553</name>
</gene>
<dbReference type="EMBL" id="CP010725">
    <property type="protein sequence ID" value="AUQ99908.1"/>
    <property type="molecule type" value="Genomic_DNA"/>
</dbReference>
<dbReference type="Proteomes" id="UP000236536">
    <property type="component" value="Chromosome"/>
</dbReference>
<evidence type="ECO:0000313" key="6">
    <source>
        <dbReference type="Proteomes" id="UP000236536"/>
    </source>
</evidence>
<organism evidence="4 5">
    <name type="scientific">Phaeobacter inhibens</name>
    <dbReference type="NCBI Taxonomy" id="221822"/>
    <lineage>
        <taxon>Bacteria</taxon>
        <taxon>Pseudomonadati</taxon>
        <taxon>Pseudomonadota</taxon>
        <taxon>Alphaproteobacteria</taxon>
        <taxon>Rhodobacterales</taxon>
        <taxon>Roseobacteraceae</taxon>
        <taxon>Phaeobacter</taxon>
    </lineage>
</organism>
<accession>A0A2I7KBD1</accession>
<keyword evidence="6" id="KW-1185">Reference proteome</keyword>
<feature type="transmembrane region" description="Helical" evidence="1">
    <location>
        <begin position="143"/>
        <end position="162"/>
    </location>
</feature>
<dbReference type="Proteomes" id="UP000236447">
    <property type="component" value="Chromosome"/>
</dbReference>
<evidence type="ECO:0000256" key="1">
    <source>
        <dbReference type="SAM" id="Phobius"/>
    </source>
</evidence>
<dbReference type="SMART" id="SM00850">
    <property type="entry name" value="LytTR"/>
    <property type="match status" value="1"/>
</dbReference>
<dbReference type="PROSITE" id="PS50930">
    <property type="entry name" value="HTH_LYTTR"/>
    <property type="match status" value="1"/>
</dbReference>
<reference evidence="4 5" key="1">
    <citation type="journal article" date="2017" name="Front. Microbiol.">
        <title>Phaeobacter piscinae sp. nov., a species of the Roseobacter group and potential aquaculture probiont.</title>
        <authorList>
            <person name="Sonnenschein E.C."/>
            <person name="Phippen C.B.W."/>
            <person name="Nielsen K.F."/>
            <person name="Mateiu R.V."/>
            <person name="Melchiorsen J."/>
            <person name="Gram L."/>
            <person name="Overmann J."/>
            <person name="Freese H.M."/>
        </authorList>
    </citation>
    <scope>NUCLEOTIDE SEQUENCE [LARGE SCALE GENOMIC DNA]</scope>
    <source>
        <strain evidence="4 5">P88</strain>
    </source>
</reference>
<keyword evidence="1" id="KW-0812">Transmembrane</keyword>
<dbReference type="InterPro" id="IPR007492">
    <property type="entry name" value="LytTR_DNA-bd_dom"/>
</dbReference>
<evidence type="ECO:0000313" key="3">
    <source>
        <dbReference type="EMBL" id="AUQ93590.1"/>
    </source>
</evidence>
<reference evidence="5 6" key="2">
    <citation type="journal article" date="2017" name="Genome Biol. Evol.">
        <title>Trajectories and Drivers of Genome Evolution in Surface-Associated Marine Phaeobacter.</title>
        <authorList>
            <person name="Freese H.M."/>
            <person name="Sikorski J."/>
            <person name="Bunk B."/>
            <person name="Scheuner C."/>
            <person name="Meier-Kolthoff J.P."/>
            <person name="Sproer C."/>
            <person name="Gram L."/>
            <person name="Overmann J."/>
        </authorList>
    </citation>
    <scope>NUCLEOTIDE SEQUENCE [LARGE SCALE GENOMIC DNA]</scope>
    <source>
        <strain evidence="3 6">P66</strain>
        <strain evidence="4 5">P88</strain>
    </source>
</reference>
<sequence length="282" mass="31077">MPQVTPHNKDRPSQLDTVFQTLFGLRDISWQQLAGYCLWFSVLGSVIITSFEPVATAELHVALAALLWFLHLLVATFLMSGVTVLGVLAGLRMPWPLVLAVLLLPVLLTPVSFALDSWFGGEPRGITRGFGLGWELLMEFLDIVTPSLGLAALAGIFAYRAADLARRYQRSLLAVPSTEPALKTVVPEVPHHLGDDLIRAEAQGHYVKIVTAAGNITLKLAFSDCVTALKPFLGAQCHRSHWVRFKHVTSVKRQGSAYTCLLEDGTEIPVSRRRYAALRRKL</sequence>
<evidence type="ECO:0000259" key="2">
    <source>
        <dbReference type="PROSITE" id="PS50930"/>
    </source>
</evidence>
<dbReference type="GO" id="GO:0003677">
    <property type="term" value="F:DNA binding"/>
    <property type="evidence" value="ECO:0007669"/>
    <property type="project" value="InterPro"/>
</dbReference>
<protein>
    <recommendedName>
        <fullName evidence="2">HTH LytTR-type domain-containing protein</fullName>
    </recommendedName>
</protein>
<proteinExistence type="predicted"/>
<keyword evidence="1" id="KW-1133">Transmembrane helix</keyword>
<evidence type="ECO:0000313" key="4">
    <source>
        <dbReference type="EMBL" id="AUQ99908.1"/>
    </source>
</evidence>
<dbReference type="EMBL" id="CP010705">
    <property type="protein sequence ID" value="AUQ93590.1"/>
    <property type="molecule type" value="Genomic_DNA"/>
</dbReference>
<dbReference type="Gene3D" id="2.40.50.1020">
    <property type="entry name" value="LytTr DNA-binding domain"/>
    <property type="match status" value="1"/>
</dbReference>
<feature type="transmembrane region" description="Helical" evidence="1">
    <location>
        <begin position="95"/>
        <end position="115"/>
    </location>
</feature>
<name>A0A2I7KBD1_9RHOB</name>
<dbReference type="RefSeq" id="WP_102873772.1">
    <property type="nucleotide sequence ID" value="NZ_CP010599.1"/>
</dbReference>
<reference evidence="3 6" key="3">
    <citation type="journal article" date="2017" name="Int. J. Syst. Evol. Microbiol.">
        <title>Adaptation of Surface-Associated Bacteria to the Open Ocean: A Genomically Distinct Subpopulation of Phaeobacter gallaeciensis Colonizes Pacific Mesozooplankton.</title>
        <authorList>
            <person name="Freese H.M."/>
            <person name="Methner A."/>
            <person name="Overmann J."/>
        </authorList>
    </citation>
    <scope>NUCLEOTIDE SEQUENCE [LARGE SCALE GENOMIC DNA]</scope>
    <source>
        <strain evidence="3 6">P66</strain>
    </source>
</reference>
<dbReference type="AlphaFoldDB" id="A0A2I7KBD1"/>